<dbReference type="KEGG" id="cvr:CHLNCDRAFT_58487"/>
<dbReference type="Gene3D" id="3.30.428.30">
    <property type="entry name" value="HIT family - CDH-like"/>
    <property type="match status" value="1"/>
</dbReference>
<dbReference type="RefSeq" id="XP_005845810.1">
    <property type="nucleotide sequence ID" value="XM_005845748.1"/>
</dbReference>
<dbReference type="SUPFAM" id="SSF54197">
    <property type="entry name" value="HIT-like"/>
    <property type="match status" value="1"/>
</dbReference>
<evidence type="ECO:0000313" key="3">
    <source>
        <dbReference type="Proteomes" id="UP000008141"/>
    </source>
</evidence>
<keyword evidence="3" id="KW-1185">Reference proteome</keyword>
<feature type="signal peptide" evidence="1">
    <location>
        <begin position="1"/>
        <end position="28"/>
    </location>
</feature>
<evidence type="ECO:0000256" key="1">
    <source>
        <dbReference type="SAM" id="SignalP"/>
    </source>
</evidence>
<organism evidence="3">
    <name type="scientific">Chlorella variabilis</name>
    <name type="common">Green alga</name>
    <dbReference type="NCBI Taxonomy" id="554065"/>
    <lineage>
        <taxon>Eukaryota</taxon>
        <taxon>Viridiplantae</taxon>
        <taxon>Chlorophyta</taxon>
        <taxon>core chlorophytes</taxon>
        <taxon>Trebouxiophyceae</taxon>
        <taxon>Chlorellales</taxon>
        <taxon>Chlorellaceae</taxon>
        <taxon>Chlorella clade</taxon>
        <taxon>Chlorella</taxon>
    </lineage>
</organism>
<accession>E1ZKK3</accession>
<dbReference type="InParanoid" id="E1ZKK3"/>
<proteinExistence type="predicted"/>
<evidence type="ECO:0000313" key="2">
    <source>
        <dbReference type="EMBL" id="EFN53708.1"/>
    </source>
</evidence>
<sequence>MPMAAGGAHPLAIALALVVLVAPARVAAACTNNTVNGKLQWPAYSNFVVLATATQDCGFKNNTPCNSCYLYRTYSQPAAGAGKLWSFSTPGKPGVPPNASTVVKYDHILVMPARGCRGVEEWRTTKCGREDSWDQAWSLVRATQAKRTKAFAINATKRRTMHQVHSEEWAECLLRCKTECQSKAGIKCP</sequence>
<keyword evidence="1" id="KW-0732">Signal</keyword>
<protein>
    <submittedName>
        <fullName evidence="2">Expressed protein</fullName>
    </submittedName>
</protein>
<gene>
    <name evidence="2" type="ORF">CHLNCDRAFT_58487</name>
</gene>
<dbReference type="GeneID" id="17353177"/>
<dbReference type="AlphaFoldDB" id="E1ZKK3"/>
<name>E1ZKK3_CHLVA</name>
<dbReference type="Proteomes" id="UP000008141">
    <property type="component" value="Unassembled WGS sequence"/>
</dbReference>
<reference evidence="2 3" key="1">
    <citation type="journal article" date="2010" name="Plant Cell">
        <title>The Chlorella variabilis NC64A genome reveals adaptation to photosymbiosis, coevolution with viruses, and cryptic sex.</title>
        <authorList>
            <person name="Blanc G."/>
            <person name="Duncan G."/>
            <person name="Agarkova I."/>
            <person name="Borodovsky M."/>
            <person name="Gurnon J."/>
            <person name="Kuo A."/>
            <person name="Lindquist E."/>
            <person name="Lucas S."/>
            <person name="Pangilinan J."/>
            <person name="Polle J."/>
            <person name="Salamov A."/>
            <person name="Terry A."/>
            <person name="Yamada T."/>
            <person name="Dunigan D.D."/>
            <person name="Grigoriev I.V."/>
            <person name="Claverie J.M."/>
            <person name="Van Etten J.L."/>
        </authorList>
    </citation>
    <scope>NUCLEOTIDE SEQUENCE [LARGE SCALE GENOMIC DNA]</scope>
    <source>
        <strain evidence="2 3">NC64A</strain>
    </source>
</reference>
<dbReference type="InterPro" id="IPR036265">
    <property type="entry name" value="HIT-like_sf"/>
</dbReference>
<feature type="chain" id="PRO_5003156515" evidence="1">
    <location>
        <begin position="29"/>
        <end position="189"/>
    </location>
</feature>
<dbReference type="EMBL" id="GL433850">
    <property type="protein sequence ID" value="EFN53708.1"/>
    <property type="molecule type" value="Genomic_DNA"/>
</dbReference>